<dbReference type="Gene3D" id="3.90.190.20">
    <property type="entry name" value="Mur ligase, C-terminal domain"/>
    <property type="match status" value="1"/>
</dbReference>
<evidence type="ECO:0000256" key="9">
    <source>
        <dbReference type="ARBA" id="ARBA00023316"/>
    </source>
</evidence>
<keyword evidence="5" id="KW-0067">ATP-binding</keyword>
<feature type="domain" description="Mur ligase central" evidence="13">
    <location>
        <begin position="109"/>
        <end position="298"/>
    </location>
</feature>
<sequence>MTLTPLWTSQEIAGIFSTEVKISWQCQGISIDSRTTTEGDIFFALTGPNSNGHDYVKLAIAKGAVAAVVSKPVQGLDPDFLVMVDDVKDALDSLAQAARARVDIPVIAVTGSVGKTGTKEALKAALGRNKKVHASVLSYNNDIGVPLSLARMPRDADYGIFELGMNHAGELRLLSKMVRPHVAIITTVELAHSEFFRDVEEIADAKAEIFEGLMPGGTVVLNHDNRQYARLSAKAKEGNIENIISFGSDETAHVHLLRQAFHETCSCVIANVMGRVMTFKIGMLGHHWVMNSLAILAAVETVGGDLGLAGLGLAEMTPLKGRGRRHQIFLDHSGEASILLIDESYNANPASMRAALETLEQTGVRPGARHIAVLGDMAELGDMSEELHGELGDVVTDKDIDRVYTVGPHMKRLSDSLAAFRVGGHFDSRAALEEKLIRDIRPGDVIMVKGSNASGMAKVVEKILDMEALAIKQAV</sequence>
<dbReference type="Gene3D" id="3.40.1190.10">
    <property type="entry name" value="Mur-like, catalytic domain"/>
    <property type="match status" value="1"/>
</dbReference>
<dbReference type="NCBIfam" id="NF010693">
    <property type="entry name" value="PRK14093.1"/>
    <property type="match status" value="1"/>
</dbReference>
<dbReference type="NCBIfam" id="TIGR01143">
    <property type="entry name" value="murF"/>
    <property type="match status" value="1"/>
</dbReference>
<evidence type="ECO:0000259" key="13">
    <source>
        <dbReference type="Pfam" id="PF08245"/>
    </source>
</evidence>
<keyword evidence="3" id="KW-0132">Cell division</keyword>
<dbReference type="AlphaFoldDB" id="A0A3B0S947"/>
<keyword evidence="8" id="KW-0131">Cell cycle</keyword>
<dbReference type="InterPro" id="IPR005863">
    <property type="entry name" value="UDP-N-AcMur_synth"/>
</dbReference>
<dbReference type="InterPro" id="IPR004101">
    <property type="entry name" value="Mur_ligase_C"/>
</dbReference>
<keyword evidence="2 14" id="KW-0436">Ligase</keyword>
<keyword evidence="6" id="KW-0133">Cell shape</keyword>
<dbReference type="EMBL" id="UOEJ01000138">
    <property type="protein sequence ID" value="VAW00810.1"/>
    <property type="molecule type" value="Genomic_DNA"/>
</dbReference>
<organism evidence="14">
    <name type="scientific">hydrothermal vent metagenome</name>
    <dbReference type="NCBI Taxonomy" id="652676"/>
    <lineage>
        <taxon>unclassified sequences</taxon>
        <taxon>metagenomes</taxon>
        <taxon>ecological metagenomes</taxon>
    </lineage>
</organism>
<dbReference type="GO" id="GO:0051301">
    <property type="term" value="P:cell division"/>
    <property type="evidence" value="ECO:0007669"/>
    <property type="project" value="UniProtKB-KW"/>
</dbReference>
<dbReference type="GO" id="GO:0071555">
    <property type="term" value="P:cell wall organization"/>
    <property type="evidence" value="ECO:0007669"/>
    <property type="project" value="UniProtKB-KW"/>
</dbReference>
<dbReference type="InterPro" id="IPR051046">
    <property type="entry name" value="MurCDEF_CellWall_CoF430Synth"/>
</dbReference>
<proteinExistence type="inferred from homology"/>
<dbReference type="InterPro" id="IPR035911">
    <property type="entry name" value="MurE/MurF_N"/>
</dbReference>
<keyword evidence="9" id="KW-0961">Cell wall biogenesis/degradation</keyword>
<dbReference type="Gene3D" id="3.40.1390.10">
    <property type="entry name" value="MurE/MurF, N-terminal domain"/>
    <property type="match status" value="1"/>
</dbReference>
<reference evidence="14" key="1">
    <citation type="submission" date="2018-06" db="EMBL/GenBank/DDBJ databases">
        <authorList>
            <person name="Zhirakovskaya E."/>
        </authorList>
    </citation>
    <scope>NUCLEOTIDE SEQUENCE</scope>
</reference>
<evidence type="ECO:0000256" key="1">
    <source>
        <dbReference type="ARBA" id="ARBA00022490"/>
    </source>
</evidence>
<evidence type="ECO:0000256" key="3">
    <source>
        <dbReference type="ARBA" id="ARBA00022618"/>
    </source>
</evidence>
<protein>
    <recommendedName>
        <fullName evidence="10">UDP-MurNAc-pentapeptide synthetase</fullName>
    </recommendedName>
</protein>
<evidence type="ECO:0000256" key="2">
    <source>
        <dbReference type="ARBA" id="ARBA00022598"/>
    </source>
</evidence>
<dbReference type="Pfam" id="PF08245">
    <property type="entry name" value="Mur_ligase_M"/>
    <property type="match status" value="1"/>
</dbReference>
<dbReference type="Pfam" id="PF01225">
    <property type="entry name" value="Mur_ligase"/>
    <property type="match status" value="1"/>
</dbReference>
<evidence type="ECO:0000256" key="8">
    <source>
        <dbReference type="ARBA" id="ARBA00023306"/>
    </source>
</evidence>
<dbReference type="HAMAP" id="MF_02019">
    <property type="entry name" value="MurF"/>
    <property type="match status" value="1"/>
</dbReference>
<dbReference type="GO" id="GO:0009252">
    <property type="term" value="P:peptidoglycan biosynthetic process"/>
    <property type="evidence" value="ECO:0007669"/>
    <property type="project" value="UniProtKB-KW"/>
</dbReference>
<dbReference type="InterPro" id="IPR013221">
    <property type="entry name" value="Mur_ligase_cen"/>
</dbReference>
<dbReference type="InterPro" id="IPR000713">
    <property type="entry name" value="Mur_ligase_N"/>
</dbReference>
<evidence type="ECO:0000256" key="4">
    <source>
        <dbReference type="ARBA" id="ARBA00022741"/>
    </source>
</evidence>
<name>A0A3B0S947_9ZZZZ</name>
<evidence type="ECO:0000256" key="10">
    <source>
        <dbReference type="ARBA" id="ARBA00031461"/>
    </source>
</evidence>
<feature type="domain" description="Mur ligase N-terminal catalytic" evidence="11">
    <location>
        <begin position="27"/>
        <end position="98"/>
    </location>
</feature>
<evidence type="ECO:0000256" key="5">
    <source>
        <dbReference type="ARBA" id="ARBA00022840"/>
    </source>
</evidence>
<evidence type="ECO:0000313" key="14">
    <source>
        <dbReference type="EMBL" id="VAW00810.1"/>
    </source>
</evidence>
<dbReference type="SUPFAM" id="SSF53244">
    <property type="entry name" value="MurD-like peptide ligases, peptide-binding domain"/>
    <property type="match status" value="1"/>
</dbReference>
<dbReference type="GO" id="GO:0008360">
    <property type="term" value="P:regulation of cell shape"/>
    <property type="evidence" value="ECO:0007669"/>
    <property type="project" value="UniProtKB-KW"/>
</dbReference>
<dbReference type="SUPFAM" id="SSF63418">
    <property type="entry name" value="MurE/MurF N-terminal domain"/>
    <property type="match status" value="1"/>
</dbReference>
<evidence type="ECO:0000256" key="7">
    <source>
        <dbReference type="ARBA" id="ARBA00022984"/>
    </source>
</evidence>
<evidence type="ECO:0000256" key="6">
    <source>
        <dbReference type="ARBA" id="ARBA00022960"/>
    </source>
</evidence>
<dbReference type="PANTHER" id="PTHR43024">
    <property type="entry name" value="UDP-N-ACETYLMURAMOYL-TRIPEPTIDE--D-ALANYL-D-ALANINE LIGASE"/>
    <property type="match status" value="1"/>
</dbReference>
<evidence type="ECO:0000259" key="12">
    <source>
        <dbReference type="Pfam" id="PF02875"/>
    </source>
</evidence>
<keyword evidence="7" id="KW-0573">Peptidoglycan synthesis</keyword>
<dbReference type="Pfam" id="PF02875">
    <property type="entry name" value="Mur_ligase_C"/>
    <property type="match status" value="1"/>
</dbReference>
<dbReference type="GO" id="GO:0047480">
    <property type="term" value="F:UDP-N-acetylmuramoyl-tripeptide-D-alanyl-D-alanine ligase activity"/>
    <property type="evidence" value="ECO:0007669"/>
    <property type="project" value="InterPro"/>
</dbReference>
<dbReference type="GO" id="GO:0005524">
    <property type="term" value="F:ATP binding"/>
    <property type="evidence" value="ECO:0007669"/>
    <property type="project" value="UniProtKB-KW"/>
</dbReference>
<accession>A0A3B0S947</accession>
<gene>
    <name evidence="14" type="ORF">MNBD_ALPHA01-931</name>
</gene>
<dbReference type="InterPro" id="IPR036615">
    <property type="entry name" value="Mur_ligase_C_dom_sf"/>
</dbReference>
<feature type="domain" description="Mur ligase C-terminal" evidence="12">
    <location>
        <begin position="337"/>
        <end position="451"/>
    </location>
</feature>
<keyword evidence="4" id="KW-0547">Nucleotide-binding</keyword>
<dbReference type="InterPro" id="IPR036565">
    <property type="entry name" value="Mur-like_cat_sf"/>
</dbReference>
<keyword evidence="1" id="KW-0963">Cytoplasm</keyword>
<evidence type="ECO:0000259" key="11">
    <source>
        <dbReference type="Pfam" id="PF01225"/>
    </source>
</evidence>
<dbReference type="PANTHER" id="PTHR43024:SF1">
    <property type="entry name" value="UDP-N-ACETYLMURAMOYL-TRIPEPTIDE--D-ALANYL-D-ALANINE LIGASE"/>
    <property type="match status" value="1"/>
</dbReference>
<dbReference type="SUPFAM" id="SSF53623">
    <property type="entry name" value="MurD-like peptide ligases, catalytic domain"/>
    <property type="match status" value="1"/>
</dbReference>